<proteinExistence type="predicted"/>
<organism evidence="2 3">
    <name type="scientific">Paraburkholderia panacisoli</name>
    <dbReference type="NCBI Taxonomy" id="2603818"/>
    <lineage>
        <taxon>Bacteria</taxon>
        <taxon>Pseudomonadati</taxon>
        <taxon>Pseudomonadota</taxon>
        <taxon>Betaproteobacteria</taxon>
        <taxon>Burkholderiales</taxon>
        <taxon>Burkholderiaceae</taxon>
        <taxon>Paraburkholderia</taxon>
    </lineage>
</organism>
<accession>A0A5B0G3R7</accession>
<evidence type="ECO:0000313" key="2">
    <source>
        <dbReference type="EMBL" id="KAA0998137.1"/>
    </source>
</evidence>
<evidence type="ECO:0000259" key="1">
    <source>
        <dbReference type="Pfam" id="PF01557"/>
    </source>
</evidence>
<dbReference type="SUPFAM" id="SSF56529">
    <property type="entry name" value="FAH"/>
    <property type="match status" value="1"/>
</dbReference>
<dbReference type="GO" id="GO:0016787">
    <property type="term" value="F:hydrolase activity"/>
    <property type="evidence" value="ECO:0007669"/>
    <property type="project" value="UniProtKB-KW"/>
</dbReference>
<keyword evidence="3" id="KW-1185">Reference proteome</keyword>
<dbReference type="PANTHER" id="PTHR43211">
    <property type="entry name" value="FUMARYLACETOACETATE HYDROLASE"/>
    <property type="match status" value="1"/>
</dbReference>
<keyword evidence="2" id="KW-0378">Hydrolase</keyword>
<dbReference type="RefSeq" id="WP_149676196.1">
    <property type="nucleotide sequence ID" value="NZ_VTUZ01000064.1"/>
</dbReference>
<name>A0A5B0G3R7_9BURK</name>
<sequence>MKLATFVIPGKDAQPGVLTADLKSVVPLGDVYSDMLALIDAGEDGLATARARLAAAVGAVSLEQVRLLAPIPVPQNLRDFHSDENHMKLAFNQRRNIIARMAGESDPAPVDPSTIEIPAIYRRQPVFYMANRFSVCGPEAEIPRPAYTKFFDYELELAAVIGKKGKNISEAQARTYIFGFTILNDFSARDRLFEELQNEFGPSKSKSFDNGTAIGPWIVTADEIANPYELRAVARVNGVARPETNGRYLLNSFEKMIAYVSESETLYPGEVIGTGTFSNGSGLEIDSYLNVGDMVELEFEGIGVLRNHIVASSI</sequence>
<dbReference type="PANTHER" id="PTHR43211:SF1">
    <property type="entry name" value="BLL6422 PROTEIN"/>
    <property type="match status" value="1"/>
</dbReference>
<dbReference type="Pfam" id="PF01557">
    <property type="entry name" value="FAA_hydrolase"/>
    <property type="match status" value="1"/>
</dbReference>
<comment type="caution">
    <text evidence="2">The sequence shown here is derived from an EMBL/GenBank/DDBJ whole genome shotgun (WGS) entry which is preliminary data.</text>
</comment>
<reference evidence="2 3" key="1">
    <citation type="submission" date="2019-08" db="EMBL/GenBank/DDBJ databases">
        <title>Paraburkholderia sp. DCY113.</title>
        <authorList>
            <person name="Kang J."/>
        </authorList>
    </citation>
    <scope>NUCLEOTIDE SEQUENCE [LARGE SCALE GENOMIC DNA]</scope>
    <source>
        <strain evidence="2 3">DCY113</strain>
    </source>
</reference>
<dbReference type="EMBL" id="VTUZ01000064">
    <property type="protein sequence ID" value="KAA0998137.1"/>
    <property type="molecule type" value="Genomic_DNA"/>
</dbReference>
<gene>
    <name evidence="2" type="ORF">FVF58_45970</name>
</gene>
<protein>
    <submittedName>
        <fullName evidence="2">Fumarylacetoacetate hydrolase family protein</fullName>
    </submittedName>
</protein>
<dbReference type="InterPro" id="IPR036663">
    <property type="entry name" value="Fumarylacetoacetase_C_sf"/>
</dbReference>
<feature type="domain" description="Fumarylacetoacetase-like C-terminal" evidence="1">
    <location>
        <begin position="123"/>
        <end position="310"/>
    </location>
</feature>
<dbReference type="InterPro" id="IPR011234">
    <property type="entry name" value="Fumarylacetoacetase-like_C"/>
</dbReference>
<dbReference type="AlphaFoldDB" id="A0A5B0G3R7"/>
<dbReference type="Gene3D" id="3.90.850.10">
    <property type="entry name" value="Fumarylacetoacetase-like, C-terminal domain"/>
    <property type="match status" value="1"/>
</dbReference>
<evidence type="ECO:0000313" key="3">
    <source>
        <dbReference type="Proteomes" id="UP000325273"/>
    </source>
</evidence>
<dbReference type="Proteomes" id="UP000325273">
    <property type="component" value="Unassembled WGS sequence"/>
</dbReference>